<feature type="domain" description="Response regulatory" evidence="13">
    <location>
        <begin position="613"/>
        <end position="729"/>
    </location>
</feature>
<dbReference type="InterPro" id="IPR004358">
    <property type="entry name" value="Sig_transdc_His_kin-like_C"/>
</dbReference>
<name>A0A2N1PP21_9BACT</name>
<evidence type="ECO:0000313" key="15">
    <source>
        <dbReference type="EMBL" id="PKK90084.1"/>
    </source>
</evidence>
<feature type="modified residue" description="4-aspartylphosphate" evidence="9">
    <location>
        <position position="664"/>
    </location>
</feature>
<dbReference type="InterPro" id="IPR035965">
    <property type="entry name" value="PAS-like_dom_sf"/>
</dbReference>
<dbReference type="InterPro" id="IPR003594">
    <property type="entry name" value="HATPase_dom"/>
</dbReference>
<dbReference type="Gene3D" id="3.40.50.2300">
    <property type="match status" value="1"/>
</dbReference>
<sequence length="737" mass="81728">MERYLLPSIYTAAAGSFLVLSIYVFLYRSQKKDYLLYWSIAWFFYGLRFLLSAQAPDTSKFTFWTVSGQIAAHLSGVFLFFGTGLFLGRTLFFSSLALGLSGILWILVAWFMKLSFAIAVTPIFLVLGLIFIALGVVVIKLSTEDTLPWSNLTGVIFILWGLHKINFPILRPVQWFAPYGFLIGTFLGFIASVSLLLMQFQRNLKSLENAEKKAWQAEEKSRYERDLISSITNTSPGPILVFNSKGELTFANLSAESLPGITPIIGKLPHHLTWKFLPPDSDIEISDQESPVSKALRGHNISMDRIDILDEAGRRNLSISTATICDSAGIVTSVVMTVNDLTEEIEKAERQKILEIELRHSEKLNSLGLLTGGVAHDYNNHLTGILGCAELLTERVQILGIKDSDIDSNLKMIVSMAQTSSELTSRVLTFARKDSPEFRLVNPDDLVSDVFEMLKHTLISTIAIEKKLASGGYCIMGERSQLYHALVNLAVNSRDAIDGTGFIRFETDVFKEENGCFVRISVIDNGVGMTSEVLARATEPFYTTKGPGRGTGMGLNMVREIVASHKGTLKIDSVSGEGTKITLSIPALEEPSSEGDTPETQKVMASETLRTGQVCIIDDEIIIRKMISRMISKFGYTVSFFGEIRDFESYSLHADVHPEIIIADLTMPGVSGIQVARIIRDKFQTTNIVIMTGSMLSDDEQGELKALYCSLLQKPFRKVDLLDAIARARDFISESVD</sequence>
<dbReference type="EC" id="2.7.13.3" evidence="2"/>
<evidence type="ECO:0000256" key="4">
    <source>
        <dbReference type="ARBA" id="ARBA00022679"/>
    </source>
</evidence>
<feature type="coiled-coil region" evidence="10">
    <location>
        <begin position="331"/>
        <end position="358"/>
    </location>
</feature>
<dbReference type="Pfam" id="PF02518">
    <property type="entry name" value="HATPase_c"/>
    <property type="match status" value="1"/>
</dbReference>
<dbReference type="AlphaFoldDB" id="A0A2N1PP21"/>
<dbReference type="PANTHER" id="PTHR43065">
    <property type="entry name" value="SENSOR HISTIDINE KINASE"/>
    <property type="match status" value="1"/>
</dbReference>
<feature type="transmembrane region" description="Helical" evidence="11">
    <location>
        <begin position="34"/>
        <end position="55"/>
    </location>
</feature>
<evidence type="ECO:0000256" key="9">
    <source>
        <dbReference type="PROSITE-ProRule" id="PRU00169"/>
    </source>
</evidence>
<dbReference type="SUPFAM" id="SSF52172">
    <property type="entry name" value="CheY-like"/>
    <property type="match status" value="1"/>
</dbReference>
<dbReference type="SUPFAM" id="SSF55785">
    <property type="entry name" value="PYP-like sensor domain (PAS domain)"/>
    <property type="match status" value="1"/>
</dbReference>
<evidence type="ECO:0000256" key="1">
    <source>
        <dbReference type="ARBA" id="ARBA00000085"/>
    </source>
</evidence>
<feature type="domain" description="Histidine kinase" evidence="12">
    <location>
        <begin position="373"/>
        <end position="589"/>
    </location>
</feature>
<dbReference type="Gene3D" id="3.30.565.10">
    <property type="entry name" value="Histidine kinase-like ATPase, C-terminal domain"/>
    <property type="match status" value="1"/>
</dbReference>
<feature type="transmembrane region" description="Helical" evidence="11">
    <location>
        <begin position="61"/>
        <end position="83"/>
    </location>
</feature>
<dbReference type="Pfam" id="PF00072">
    <property type="entry name" value="Response_reg"/>
    <property type="match status" value="1"/>
</dbReference>
<evidence type="ECO:0000256" key="11">
    <source>
        <dbReference type="SAM" id="Phobius"/>
    </source>
</evidence>
<keyword evidence="11" id="KW-0472">Membrane</keyword>
<keyword evidence="3 9" id="KW-0597">Phosphoprotein</keyword>
<dbReference type="PANTHER" id="PTHR43065:SF46">
    <property type="entry name" value="C4-DICARBOXYLATE TRANSPORT SENSOR PROTEIN DCTB"/>
    <property type="match status" value="1"/>
</dbReference>
<dbReference type="InterPro" id="IPR011006">
    <property type="entry name" value="CheY-like_superfamily"/>
</dbReference>
<dbReference type="InterPro" id="IPR003661">
    <property type="entry name" value="HisK_dim/P_dom"/>
</dbReference>
<dbReference type="InterPro" id="IPR036097">
    <property type="entry name" value="HisK_dim/P_sf"/>
</dbReference>
<dbReference type="CDD" id="cd00082">
    <property type="entry name" value="HisKA"/>
    <property type="match status" value="1"/>
</dbReference>
<reference evidence="15 16" key="1">
    <citation type="journal article" date="2017" name="ISME J.">
        <title>Potential for microbial H2 and metal transformations associated with novel bacteria and archaea in deep terrestrial subsurface sediments.</title>
        <authorList>
            <person name="Hernsdorf A.W."/>
            <person name="Amano Y."/>
            <person name="Miyakawa K."/>
            <person name="Ise K."/>
            <person name="Suzuki Y."/>
            <person name="Anantharaman K."/>
            <person name="Probst A."/>
            <person name="Burstein D."/>
            <person name="Thomas B.C."/>
            <person name="Banfield J.F."/>
        </authorList>
    </citation>
    <scope>NUCLEOTIDE SEQUENCE [LARGE SCALE GENOMIC DNA]</scope>
    <source>
        <strain evidence="15">HGW-Wallbacteria-1</strain>
    </source>
</reference>
<evidence type="ECO:0000259" key="14">
    <source>
        <dbReference type="PROSITE" id="PS50112"/>
    </source>
</evidence>
<dbReference type="InterPro" id="IPR005467">
    <property type="entry name" value="His_kinase_dom"/>
</dbReference>
<keyword evidence="8" id="KW-0902">Two-component regulatory system</keyword>
<evidence type="ECO:0000259" key="12">
    <source>
        <dbReference type="PROSITE" id="PS50109"/>
    </source>
</evidence>
<proteinExistence type="predicted"/>
<feature type="transmembrane region" description="Helical" evidence="11">
    <location>
        <begin position="6"/>
        <end position="27"/>
    </location>
</feature>
<keyword evidence="7" id="KW-0067">ATP-binding</keyword>
<gene>
    <name evidence="15" type="ORF">CVV64_11235</name>
</gene>
<evidence type="ECO:0000256" key="3">
    <source>
        <dbReference type="ARBA" id="ARBA00022553"/>
    </source>
</evidence>
<keyword evidence="11" id="KW-0812">Transmembrane</keyword>
<dbReference type="PROSITE" id="PS50109">
    <property type="entry name" value="HIS_KIN"/>
    <property type="match status" value="1"/>
</dbReference>
<organism evidence="15 16">
    <name type="scientific">Candidatus Wallbacteria bacterium HGW-Wallbacteria-1</name>
    <dbReference type="NCBI Taxonomy" id="2013854"/>
    <lineage>
        <taxon>Bacteria</taxon>
        <taxon>Candidatus Walliibacteriota</taxon>
    </lineage>
</organism>
<keyword evidence="6" id="KW-0418">Kinase</keyword>
<keyword evidence="4" id="KW-0808">Transferase</keyword>
<protein>
    <recommendedName>
        <fullName evidence="2">histidine kinase</fullName>
        <ecNumber evidence="2">2.7.13.3</ecNumber>
    </recommendedName>
</protein>
<dbReference type="SUPFAM" id="SSF47384">
    <property type="entry name" value="Homodimeric domain of signal transducing histidine kinase"/>
    <property type="match status" value="1"/>
</dbReference>
<evidence type="ECO:0000259" key="13">
    <source>
        <dbReference type="PROSITE" id="PS50110"/>
    </source>
</evidence>
<dbReference type="EMBL" id="PGXC01000008">
    <property type="protein sequence ID" value="PKK90084.1"/>
    <property type="molecule type" value="Genomic_DNA"/>
</dbReference>
<dbReference type="Proteomes" id="UP000233256">
    <property type="component" value="Unassembled WGS sequence"/>
</dbReference>
<evidence type="ECO:0000313" key="16">
    <source>
        <dbReference type="Proteomes" id="UP000233256"/>
    </source>
</evidence>
<keyword evidence="10" id="KW-0175">Coiled coil</keyword>
<dbReference type="PROSITE" id="PS50112">
    <property type="entry name" value="PAS"/>
    <property type="match status" value="1"/>
</dbReference>
<evidence type="ECO:0000256" key="5">
    <source>
        <dbReference type="ARBA" id="ARBA00022741"/>
    </source>
</evidence>
<dbReference type="CDD" id="cd17546">
    <property type="entry name" value="REC_hyHK_CKI1_RcsC-like"/>
    <property type="match status" value="1"/>
</dbReference>
<dbReference type="InterPro" id="IPR001789">
    <property type="entry name" value="Sig_transdc_resp-reg_receiver"/>
</dbReference>
<dbReference type="GO" id="GO:0000155">
    <property type="term" value="F:phosphorelay sensor kinase activity"/>
    <property type="evidence" value="ECO:0007669"/>
    <property type="project" value="InterPro"/>
</dbReference>
<evidence type="ECO:0000256" key="2">
    <source>
        <dbReference type="ARBA" id="ARBA00012438"/>
    </source>
</evidence>
<dbReference type="PROSITE" id="PS50110">
    <property type="entry name" value="RESPONSE_REGULATORY"/>
    <property type="match status" value="1"/>
</dbReference>
<dbReference type="SMART" id="SM00387">
    <property type="entry name" value="HATPase_c"/>
    <property type="match status" value="1"/>
</dbReference>
<dbReference type="InterPro" id="IPR036890">
    <property type="entry name" value="HATPase_C_sf"/>
</dbReference>
<evidence type="ECO:0000256" key="6">
    <source>
        <dbReference type="ARBA" id="ARBA00022777"/>
    </source>
</evidence>
<feature type="domain" description="PAS" evidence="14">
    <location>
        <begin position="224"/>
        <end position="263"/>
    </location>
</feature>
<evidence type="ECO:0000256" key="10">
    <source>
        <dbReference type="SAM" id="Coils"/>
    </source>
</evidence>
<comment type="catalytic activity">
    <reaction evidence="1">
        <text>ATP + protein L-histidine = ADP + protein N-phospho-L-histidine.</text>
        <dbReference type="EC" id="2.7.13.3"/>
    </reaction>
</comment>
<dbReference type="Gene3D" id="1.10.287.130">
    <property type="match status" value="1"/>
</dbReference>
<evidence type="ECO:0000256" key="8">
    <source>
        <dbReference type="ARBA" id="ARBA00023012"/>
    </source>
</evidence>
<dbReference type="SMART" id="SM00448">
    <property type="entry name" value="REC"/>
    <property type="match status" value="1"/>
</dbReference>
<dbReference type="Gene3D" id="3.30.450.20">
    <property type="entry name" value="PAS domain"/>
    <property type="match status" value="1"/>
</dbReference>
<evidence type="ECO:0000256" key="7">
    <source>
        <dbReference type="ARBA" id="ARBA00022840"/>
    </source>
</evidence>
<feature type="transmembrane region" description="Helical" evidence="11">
    <location>
        <begin position="175"/>
        <end position="197"/>
    </location>
</feature>
<keyword evidence="5" id="KW-0547">Nucleotide-binding</keyword>
<feature type="transmembrane region" description="Helical" evidence="11">
    <location>
        <begin position="90"/>
        <end position="110"/>
    </location>
</feature>
<keyword evidence="11" id="KW-1133">Transmembrane helix</keyword>
<dbReference type="PRINTS" id="PR00344">
    <property type="entry name" value="BCTRLSENSOR"/>
</dbReference>
<comment type="caution">
    <text evidence="15">The sequence shown here is derived from an EMBL/GenBank/DDBJ whole genome shotgun (WGS) entry which is preliminary data.</text>
</comment>
<dbReference type="GO" id="GO:0005524">
    <property type="term" value="F:ATP binding"/>
    <property type="evidence" value="ECO:0007669"/>
    <property type="project" value="UniProtKB-KW"/>
</dbReference>
<dbReference type="InterPro" id="IPR000014">
    <property type="entry name" value="PAS"/>
</dbReference>
<dbReference type="SUPFAM" id="SSF55874">
    <property type="entry name" value="ATPase domain of HSP90 chaperone/DNA topoisomerase II/histidine kinase"/>
    <property type="match status" value="1"/>
</dbReference>
<accession>A0A2N1PP21</accession>
<feature type="transmembrane region" description="Helical" evidence="11">
    <location>
        <begin position="116"/>
        <end position="139"/>
    </location>
</feature>